<name>A0A1T0CEE4_9GAMM</name>
<evidence type="ECO:0000256" key="8">
    <source>
        <dbReference type="ARBA" id="ARBA00047835"/>
    </source>
</evidence>
<keyword evidence="4 12" id="KW-0808">Transferase</keyword>
<dbReference type="InterPro" id="IPR036068">
    <property type="entry name" value="Nicotinate_pribotase-like_C"/>
</dbReference>
<comment type="pathway">
    <text evidence="5">Cofactor biosynthesis; NAD(+) biosynthesis; nicotinamide D-ribonucleotide from 5-phospho-alpha-D-ribose 1-diphosphate and nicotinamide: step 1/1.</text>
</comment>
<evidence type="ECO:0000256" key="2">
    <source>
        <dbReference type="ARBA" id="ARBA00022642"/>
    </source>
</evidence>
<feature type="binding site" evidence="9">
    <location>
        <begin position="296"/>
        <end position="298"/>
    </location>
    <ligand>
        <name>beta-nicotinamide D-ribonucleotide</name>
        <dbReference type="ChEBI" id="CHEBI:14649"/>
    </ligand>
</feature>
<dbReference type="PIRSF" id="PIRSF005943">
    <property type="entry name" value="NMPRT"/>
    <property type="match status" value="1"/>
</dbReference>
<protein>
    <recommendedName>
        <fullName evidence="7">Nicotinamide phosphoribosyltransferase</fullName>
        <ecNumber evidence="6">2.4.2.12</ecNumber>
    </recommendedName>
</protein>
<feature type="domain" description="Nicotinamide phosphoribosyltransferase N-terminal" evidence="11">
    <location>
        <begin position="8"/>
        <end position="100"/>
    </location>
</feature>
<evidence type="ECO:0000256" key="3">
    <source>
        <dbReference type="ARBA" id="ARBA00022676"/>
    </source>
</evidence>
<dbReference type="RefSeq" id="WP_078307473.1">
    <property type="nucleotide sequence ID" value="NZ_MUYT01000007.1"/>
</dbReference>
<dbReference type="InterPro" id="IPR016471">
    <property type="entry name" value="Nicotinamide_PRibTrfase"/>
</dbReference>
<dbReference type="CDD" id="cd01569">
    <property type="entry name" value="PBEF_like"/>
    <property type="match status" value="1"/>
</dbReference>
<feature type="binding site" evidence="9">
    <location>
        <position position="204"/>
    </location>
    <ligand>
        <name>beta-nicotinamide D-ribonucleotide</name>
        <dbReference type="ChEBI" id="CHEBI:14649"/>
    </ligand>
</feature>
<dbReference type="GO" id="GO:0047280">
    <property type="term" value="F:nicotinamide phosphoribosyltransferase activity"/>
    <property type="evidence" value="ECO:0007669"/>
    <property type="project" value="UniProtKB-EC"/>
</dbReference>
<feature type="binding site" evidence="9">
    <location>
        <position position="369"/>
    </location>
    <ligand>
        <name>beta-nicotinamide D-ribonucleotide</name>
        <dbReference type="ChEBI" id="CHEBI:14649"/>
    </ligand>
</feature>
<feature type="binding site" evidence="9">
    <location>
        <position position="377"/>
    </location>
    <ligand>
        <name>beta-nicotinamide D-ribonucleotide</name>
        <dbReference type="ChEBI" id="CHEBI:14649"/>
    </ligand>
</feature>
<keyword evidence="3 12" id="KW-0328">Glycosyltransferase</keyword>
<feature type="domain" description="Nicotinate/nicotinamide phosphoribosyltransferase" evidence="10">
    <location>
        <begin position="173"/>
        <end position="446"/>
    </location>
</feature>
<dbReference type="Pfam" id="PF04095">
    <property type="entry name" value="NAPRTase"/>
    <property type="match status" value="1"/>
</dbReference>
<dbReference type="AlphaFoldDB" id="A0A1T0CEE4"/>
<evidence type="ECO:0000256" key="4">
    <source>
        <dbReference type="ARBA" id="ARBA00022679"/>
    </source>
</evidence>
<organism evidence="12 13">
    <name type="scientific">Lwoffella lincolnii</name>
    <dbReference type="NCBI Taxonomy" id="90241"/>
    <lineage>
        <taxon>Bacteria</taxon>
        <taxon>Pseudomonadati</taxon>
        <taxon>Pseudomonadota</taxon>
        <taxon>Gammaproteobacteria</taxon>
        <taxon>Moraxellales</taxon>
        <taxon>Moraxellaceae</taxon>
        <taxon>Lwoffella</taxon>
    </lineage>
</organism>
<evidence type="ECO:0000313" key="12">
    <source>
        <dbReference type="EMBL" id="OOS20722.1"/>
    </source>
</evidence>
<reference evidence="12 13" key="1">
    <citation type="submission" date="2017-02" db="EMBL/GenBank/DDBJ databases">
        <title>Draft genome sequence of Moraxella lincolnii CCUG 9405T type strain.</title>
        <authorList>
            <person name="Salva-Serra F."/>
            <person name="Engstrom-Jakobsson H."/>
            <person name="Thorell K."/>
            <person name="Jaen-Luchoro D."/>
            <person name="Gonzales-Siles L."/>
            <person name="Karlsson R."/>
            <person name="Yazdan S."/>
            <person name="Boulund F."/>
            <person name="Johnning A."/>
            <person name="Engstrand L."/>
            <person name="Kristiansson E."/>
            <person name="Moore E."/>
        </authorList>
    </citation>
    <scope>NUCLEOTIDE SEQUENCE [LARGE SCALE GENOMIC DNA]</scope>
    <source>
        <strain evidence="12 13">CCUG 9405</strain>
    </source>
</reference>
<dbReference type="NCBIfam" id="NF006629">
    <property type="entry name" value="PRK09198.1"/>
    <property type="match status" value="1"/>
</dbReference>
<dbReference type="GO" id="GO:0009435">
    <property type="term" value="P:NAD+ biosynthetic process"/>
    <property type="evidence" value="ECO:0007669"/>
    <property type="project" value="InterPro"/>
</dbReference>
<dbReference type="InterPro" id="IPR041529">
    <property type="entry name" value="DUF5598"/>
</dbReference>
<dbReference type="OrthoDB" id="394882at2"/>
<evidence type="ECO:0000313" key="13">
    <source>
        <dbReference type="Proteomes" id="UP000191094"/>
    </source>
</evidence>
<sequence>MFTNNLTNLILNADSYKTSHYLQYPPNSEYVSSYVEARRGDYPVVFFGLQAFVKEYLITPITQKDIDDAQAVIVAHGLPFNRDGWQRLLDKHQGRLPLRIQAVAEGSIIPTGNVLCQVVNTDPEFYWLTTYIETALLRALWYPTTVASVSHYCKGIIKSALVKSADSLDSLPFRLHDFGSRGASSLETVALGSLAHLVNFSGTDSLTALVAATRWYGMNDEMAGFSIPAAEHSTMTAWGRDGEPAAFANMIERFGGEGKAFSVVSDSYDLWNAIDNIWGDELKDKVENMGGTLVIRPDSGEPAKVVREALERLAAKFGSKTNSKGYKQLPDHIRLIQGDGINPHSISKILDAIMDAGFSTENVTFGMGGGLLQQVNRDTLGFAMKASSICIDGKWHDVYKDPITSHSKRSKKGRLALINTDGTNDGNLTNHDVRHIRTIREDELGNDTNHKNNLLQDVFINGKLLIDDNLTVIRERAGW</sequence>
<dbReference type="Gene3D" id="3.20.20.70">
    <property type="entry name" value="Aldolase class I"/>
    <property type="match status" value="1"/>
</dbReference>
<comment type="caution">
    <text evidence="12">The sequence shown here is derived from an EMBL/GenBank/DDBJ whole genome shotgun (WGS) entry which is preliminary data.</text>
</comment>
<dbReference type="PANTHER" id="PTHR43816">
    <property type="entry name" value="NICOTINAMIDE PHOSPHORIBOSYLTRANSFERASE"/>
    <property type="match status" value="1"/>
</dbReference>
<dbReference type="Proteomes" id="UP000191094">
    <property type="component" value="Unassembled WGS sequence"/>
</dbReference>
<feature type="binding site" evidence="9">
    <location>
        <position position="232"/>
    </location>
    <ligand>
        <name>diphosphate</name>
        <dbReference type="ChEBI" id="CHEBI:33019"/>
    </ligand>
</feature>
<keyword evidence="2" id="KW-0662">Pyridine nucleotide biosynthesis</keyword>
<evidence type="ECO:0000256" key="7">
    <source>
        <dbReference type="ARBA" id="ARBA00035036"/>
    </source>
</evidence>
<dbReference type="InterPro" id="IPR013785">
    <property type="entry name" value="Aldolase_TIM"/>
</dbReference>
<dbReference type="EMBL" id="MUYT01000007">
    <property type="protein sequence ID" value="OOS20722.1"/>
    <property type="molecule type" value="Genomic_DNA"/>
</dbReference>
<keyword evidence="13" id="KW-1185">Reference proteome</keyword>
<evidence type="ECO:0000256" key="6">
    <source>
        <dbReference type="ARBA" id="ARBA00035024"/>
    </source>
</evidence>
<dbReference type="STRING" id="90241.B0682_06255"/>
<evidence type="ECO:0000256" key="5">
    <source>
        <dbReference type="ARBA" id="ARBA00035007"/>
    </source>
</evidence>
<dbReference type="SUPFAM" id="SSF51690">
    <property type="entry name" value="Nicotinate/Quinolinate PRTase C-terminal domain-like"/>
    <property type="match status" value="1"/>
</dbReference>
<comment type="catalytic activity">
    <reaction evidence="8">
        <text>beta-nicotinamide D-ribonucleotide + diphosphate = 5-phospho-alpha-D-ribose 1-diphosphate + nicotinamide + H(+)</text>
        <dbReference type="Rhea" id="RHEA:16149"/>
        <dbReference type="ChEBI" id="CHEBI:14649"/>
        <dbReference type="ChEBI" id="CHEBI:15378"/>
        <dbReference type="ChEBI" id="CHEBI:17154"/>
        <dbReference type="ChEBI" id="CHEBI:33019"/>
        <dbReference type="ChEBI" id="CHEBI:58017"/>
        <dbReference type="EC" id="2.4.2.12"/>
    </reaction>
    <physiologicalReaction direction="right-to-left" evidence="8">
        <dbReference type="Rhea" id="RHEA:16151"/>
    </physiologicalReaction>
</comment>
<accession>A0A1T0CEE4</accession>
<feature type="binding site" evidence="9">
    <location>
        <position position="181"/>
    </location>
    <ligand>
        <name>diphosphate</name>
        <dbReference type="ChEBI" id="CHEBI:33019"/>
    </ligand>
</feature>
<feature type="binding site" evidence="9">
    <location>
        <begin position="338"/>
        <end position="339"/>
    </location>
    <ligand>
        <name>beta-nicotinamide D-ribonucleotide</name>
        <dbReference type="ChEBI" id="CHEBI:14649"/>
    </ligand>
</feature>
<evidence type="ECO:0000259" key="10">
    <source>
        <dbReference type="Pfam" id="PF04095"/>
    </source>
</evidence>
<evidence type="ECO:0000259" key="11">
    <source>
        <dbReference type="Pfam" id="PF18127"/>
    </source>
</evidence>
<dbReference type="InterPro" id="IPR041525">
    <property type="entry name" value="N/Namide_PRibTrfase"/>
</dbReference>
<dbReference type="PANTHER" id="PTHR43816:SF1">
    <property type="entry name" value="NICOTINAMIDE PHOSPHORIBOSYLTRANSFERASE"/>
    <property type="match status" value="1"/>
</dbReference>
<gene>
    <name evidence="12" type="ORF">B0682_06255</name>
</gene>
<dbReference type="Pfam" id="PF18127">
    <property type="entry name" value="NAMPT_N"/>
    <property type="match status" value="1"/>
</dbReference>
<evidence type="ECO:0000256" key="1">
    <source>
        <dbReference type="ARBA" id="ARBA00010897"/>
    </source>
</evidence>
<dbReference type="EC" id="2.4.2.12" evidence="6"/>
<feature type="binding site" evidence="9">
    <location>
        <position position="296"/>
    </location>
    <ligand>
        <name>diphosphate</name>
        <dbReference type="ChEBI" id="CHEBI:33019"/>
    </ligand>
</feature>
<proteinExistence type="inferred from homology"/>
<comment type="similarity">
    <text evidence="1">Belongs to the NAPRTase family.</text>
</comment>
<evidence type="ECO:0000256" key="9">
    <source>
        <dbReference type="PIRSR" id="PIRSR005943-1"/>
    </source>
</evidence>